<feature type="region of interest" description="Disordered" evidence="1">
    <location>
        <begin position="280"/>
        <end position="299"/>
    </location>
</feature>
<accession>A0A1H9WFF3</accession>
<proteinExistence type="predicted"/>
<gene>
    <name evidence="2" type="ORF">SAMN04487818_110143</name>
</gene>
<organism evidence="2 3">
    <name type="scientific">Actinokineospora terrae</name>
    <dbReference type="NCBI Taxonomy" id="155974"/>
    <lineage>
        <taxon>Bacteria</taxon>
        <taxon>Bacillati</taxon>
        <taxon>Actinomycetota</taxon>
        <taxon>Actinomycetes</taxon>
        <taxon>Pseudonocardiales</taxon>
        <taxon>Pseudonocardiaceae</taxon>
        <taxon>Actinokineospora</taxon>
    </lineage>
</organism>
<evidence type="ECO:0000313" key="3">
    <source>
        <dbReference type="Proteomes" id="UP000199051"/>
    </source>
</evidence>
<dbReference type="RefSeq" id="WP_092782732.1">
    <property type="nucleotide sequence ID" value="NZ_FOGI01000010.1"/>
</dbReference>
<dbReference type="Proteomes" id="UP000199051">
    <property type="component" value="Unassembled WGS sequence"/>
</dbReference>
<reference evidence="3" key="1">
    <citation type="submission" date="2016-10" db="EMBL/GenBank/DDBJ databases">
        <authorList>
            <person name="Varghese N."/>
            <person name="Submissions S."/>
        </authorList>
    </citation>
    <scope>NUCLEOTIDE SEQUENCE [LARGE SCALE GENOMIC DNA]</scope>
    <source>
        <strain evidence="3">DSM 44260</strain>
    </source>
</reference>
<protein>
    <submittedName>
        <fullName evidence="2">Uncharacterized protein</fullName>
    </submittedName>
</protein>
<dbReference type="EMBL" id="FOGI01000010">
    <property type="protein sequence ID" value="SES32565.1"/>
    <property type="molecule type" value="Genomic_DNA"/>
</dbReference>
<name>A0A1H9WFF3_9PSEU</name>
<evidence type="ECO:0000256" key="1">
    <source>
        <dbReference type="SAM" id="MobiDB-lite"/>
    </source>
</evidence>
<dbReference type="AlphaFoldDB" id="A0A1H9WFF3"/>
<sequence length="319" mass="35124">MDADTRLKILSQELKDVRKGLGLHQVSLPAVAGPVLRELAGVTPAEPPGAVRDKLVALVRGLVGLLPEGRRDLARAVFGVDNPANETYTGRLAAHGRVVDRDLRTVQRRADEVVYLLAELACARPTREVARAADGVPWHTKRLQVRLVLRGDDVEVFETRRIVSHEPDLVDVRHSLSVGPSGQAGGPVDLAALGIDEISGGEVRALEQVSADRVAFTLRPPRALGPGDEHDFFFRVRARAIAPFYCCTPEFDCERFDLNVRFESHRLPARVWRIDGEFSKEAADPTPSRPSAHVDDTGEARAEFEDLRPARSYGIGWVF</sequence>
<keyword evidence="3" id="KW-1185">Reference proteome</keyword>
<evidence type="ECO:0000313" key="2">
    <source>
        <dbReference type="EMBL" id="SES32565.1"/>
    </source>
</evidence>